<dbReference type="Proteomes" id="UP000887566">
    <property type="component" value="Unplaced"/>
</dbReference>
<dbReference type="Pfam" id="PF01683">
    <property type="entry name" value="EB"/>
    <property type="match status" value="1"/>
</dbReference>
<dbReference type="CDD" id="cd00109">
    <property type="entry name" value="Kunitz-type"/>
    <property type="match status" value="1"/>
</dbReference>
<dbReference type="SUPFAM" id="SSF57362">
    <property type="entry name" value="BPTI-like"/>
    <property type="match status" value="5"/>
</dbReference>
<dbReference type="PROSITE" id="PS00280">
    <property type="entry name" value="BPTI_KUNITZ_1"/>
    <property type="match status" value="2"/>
</dbReference>
<dbReference type="InterPro" id="IPR006150">
    <property type="entry name" value="Cys_repeat_1"/>
</dbReference>
<accession>A0A914VMQ5</accession>
<dbReference type="PROSITE" id="PS50279">
    <property type="entry name" value="BPTI_KUNITZ_2"/>
    <property type="match status" value="5"/>
</dbReference>
<evidence type="ECO:0000313" key="5">
    <source>
        <dbReference type="WBParaSite" id="PSAMB.scaffold216size64840.g3668.t1"/>
    </source>
</evidence>
<dbReference type="GO" id="GO:0004867">
    <property type="term" value="F:serine-type endopeptidase inhibitor activity"/>
    <property type="evidence" value="ECO:0007669"/>
    <property type="project" value="InterPro"/>
</dbReference>
<dbReference type="InterPro" id="IPR028150">
    <property type="entry name" value="Lustrin_cystein"/>
</dbReference>
<protein>
    <submittedName>
        <fullName evidence="5">BPTI/Kunitz inhibitor domain-containing protein</fullName>
    </submittedName>
</protein>
<organism evidence="4 5">
    <name type="scientific">Plectus sambesii</name>
    <dbReference type="NCBI Taxonomy" id="2011161"/>
    <lineage>
        <taxon>Eukaryota</taxon>
        <taxon>Metazoa</taxon>
        <taxon>Ecdysozoa</taxon>
        <taxon>Nematoda</taxon>
        <taxon>Chromadorea</taxon>
        <taxon>Plectida</taxon>
        <taxon>Plectina</taxon>
        <taxon>Plectoidea</taxon>
        <taxon>Plectidae</taxon>
        <taxon>Plectus</taxon>
    </lineage>
</organism>
<dbReference type="InterPro" id="IPR002223">
    <property type="entry name" value="Kunitz_BPTI"/>
</dbReference>
<dbReference type="SMART" id="SM00131">
    <property type="entry name" value="KU"/>
    <property type="match status" value="5"/>
</dbReference>
<evidence type="ECO:0000313" key="4">
    <source>
        <dbReference type="Proteomes" id="UP000887566"/>
    </source>
</evidence>
<dbReference type="SMART" id="SM00289">
    <property type="entry name" value="WR1"/>
    <property type="match status" value="14"/>
</dbReference>
<feature type="chain" id="PRO_5037042759" evidence="2">
    <location>
        <begin position="27"/>
        <end position="1472"/>
    </location>
</feature>
<feature type="domain" description="BPTI/Kunitz inhibitor" evidence="3">
    <location>
        <begin position="404"/>
        <end position="439"/>
    </location>
</feature>
<evidence type="ECO:0000256" key="2">
    <source>
        <dbReference type="SAM" id="SignalP"/>
    </source>
</evidence>
<dbReference type="InterPro" id="IPR006149">
    <property type="entry name" value="EB_dom"/>
</dbReference>
<reference evidence="5" key="1">
    <citation type="submission" date="2022-11" db="UniProtKB">
        <authorList>
            <consortium name="WormBaseParasite"/>
        </authorList>
    </citation>
    <scope>IDENTIFICATION</scope>
</reference>
<dbReference type="Pfam" id="PF00014">
    <property type="entry name" value="Kunitz_BPTI"/>
    <property type="match status" value="5"/>
</dbReference>
<feature type="domain" description="BPTI/Kunitz inhibitor" evidence="3">
    <location>
        <begin position="917"/>
        <end position="970"/>
    </location>
</feature>
<dbReference type="InterPro" id="IPR053014">
    <property type="entry name" value="Cuticle_assoc_divergent"/>
</dbReference>
<name>A0A914VMQ5_9BILA</name>
<dbReference type="Pfam" id="PF14625">
    <property type="entry name" value="Lustrin_cystein"/>
    <property type="match status" value="10"/>
</dbReference>
<keyword evidence="4" id="KW-1185">Reference proteome</keyword>
<evidence type="ECO:0000256" key="1">
    <source>
        <dbReference type="SAM" id="MobiDB-lite"/>
    </source>
</evidence>
<feature type="domain" description="BPTI/Kunitz inhibitor" evidence="3">
    <location>
        <begin position="977"/>
        <end position="1030"/>
    </location>
</feature>
<dbReference type="InterPro" id="IPR020901">
    <property type="entry name" value="Prtase_inh_Kunz-CS"/>
</dbReference>
<feature type="signal peptide" evidence="2">
    <location>
        <begin position="1"/>
        <end position="26"/>
    </location>
</feature>
<dbReference type="PANTHER" id="PTHR46339">
    <property type="entry name" value="PROTEIN CBG15282-RELATED"/>
    <property type="match status" value="1"/>
</dbReference>
<dbReference type="WBParaSite" id="PSAMB.scaffold216size64840.g3668.t1">
    <property type="protein sequence ID" value="PSAMB.scaffold216size64840.g3668.t1"/>
    <property type="gene ID" value="PSAMB.scaffold216size64840.g3668"/>
</dbReference>
<proteinExistence type="predicted"/>
<sequence length="1472" mass="160852">MASATRAAPLPLLLLLLLLTTQVVQCMINYGREGDACNRVDSNWYAVPESSEHFIYCHPKHGVYVRDRCAIIDGRRKTFDAVLQQCVFPRDVGEEPMMSNQIRTAGSNAVRCQTSEDCPSSKWVCGERGKCECQSAFVQVGTQCWPKIEIGQGECSFDKQCTSIWSTARCVKKICQCPFNSVVVKTSNGLACTKRSECPVGGREAILPGSENCHIKGGCSPMDKALALSHYFDCIQGDGYIGSVCCPNKAYTCMQPVMPGDGPLRALRYYYNPVTDECSSFMFHSGTQINSNVFESKLQCETYCRSGCPRGLPQLHEDREISCVSGGDCDEQYDCFKRDNFSVGLCCPSQGKKIYRLSQNFIHKPFICSAKGGRVNGDIREGEDEFDAGTMPRHSTSVYYPVIRYYFSTKHASCKAFLYQGEGGNFNQFLTLEHCRNFCQAVVCKNSKAKRGSDGLFIECNTTNDCPVEHLCTQGICCETTEPECRNGNLPYMTSNGTHRVPLRCSATTHCPAPYACDFETNIIGAGSSGYCCSYEPKSLKPKFSTVERTSEPFSTDEPPMEQLPSTPPTTRETTTSAKTTVAVITAAATTATTTATTTTTTAAPTSTKAPTIIISTTSTPATTPTTPLTTTSTVPTTTSIELPAQFCLGDRSSLVNEHGRPVLCYLGSDSGLLSEPGCGGSAGHICSFLSINMSVGACCSALDPNQYRCPAGMVPLRTPYTGRRAKPCSPMHLDSCPGPASVCVFDELYGTYHCCQTPTDNIAGVGCPLGQGSFNDPLTNETLECNPIKLNTCPPGFGCHFSTLHGRYQCCGASSSCPMNSATYLSPVTGESISCDRTHGCPQAFFCYFDTQRGTQQGTCCSEDPIISLCDQGTALRTTEGRGVKCDQLNNKCPAGYSCLTRFNISICCPHPQNICTQPKHDGLLCTEAPEQTRFFYDTMQRTCKSFVFSGCSGNDNRFETQSDCATFCNVAEMVCSLPHDSGTKCSSGDAGQAWYFNPSAAACLPFEYHGCAGSLNRFGTQQECAESCFESLCPVGQPKMDDGRLIACSIDAQCDNGYNCVSPRYGGDNITICCPQPEALCNLPADPGSPCGTPHLRYRFDHIINGCKHYLYYGCGGSQNSFLTEAHCQAFCSPDPQCRSGKQPYIDPDLQTIKKCLPGHFGFFDGCPDDYACQMTSEGRYFCCPEATVDEACVVGSQPFVHTLTDRPVGCAQEYGNCPFGYQCVYNHKFGESFCCTEHEQVTAEPPAAELPPLNTTGIPTIQAFASDLCADGSEPFYDEYSKNFRICNPYLTFSCPEDFQCEFNHVAGRYHCCRTNELGMISDAKHACPTGLFPFPHPRTNQPIVCQPGIAGFCPYSSLCQYSPLYWQFICCAKREITYNALMAATRQHEALVRAESALAKRFFPGEAGCVNDEQCSATFNNARCHDWICVCPHAMKVFEKSCVFKCPQGYEDYERRCAKVYDKSTGKN</sequence>
<dbReference type="PANTHER" id="PTHR46339:SF10">
    <property type="entry name" value="BPTI_KUNITZ INHIBITOR DOMAIN-CONTAINING PROTEIN"/>
    <property type="match status" value="1"/>
</dbReference>
<feature type="domain" description="BPTI/Kunitz inhibitor" evidence="3">
    <location>
        <begin position="1083"/>
        <end position="1134"/>
    </location>
</feature>
<dbReference type="Gene3D" id="4.10.410.10">
    <property type="entry name" value="Pancreatic trypsin inhibitor Kunitz domain"/>
    <property type="match status" value="5"/>
</dbReference>
<keyword evidence="2" id="KW-0732">Signal</keyword>
<feature type="region of interest" description="Disordered" evidence="1">
    <location>
        <begin position="547"/>
        <end position="577"/>
    </location>
</feature>
<feature type="domain" description="BPTI/Kunitz inhibitor" evidence="3">
    <location>
        <begin position="253"/>
        <end position="304"/>
    </location>
</feature>
<evidence type="ECO:0000259" key="3">
    <source>
        <dbReference type="PROSITE" id="PS50279"/>
    </source>
</evidence>
<dbReference type="InterPro" id="IPR036880">
    <property type="entry name" value="Kunitz_BPTI_sf"/>
</dbReference>